<sequence length="80" mass="9447">MNFSFFGDPKVDELIEKGKTLPDGADREAVYVELQKELNEKRPWVYLLNDEQICGMQKNVKGFRPSPRGYHELYNVYFED</sequence>
<comment type="caution">
    <text evidence="1">The sequence shown here is derived from an EMBL/GenBank/DDBJ whole genome shotgun (WGS) entry which is preliminary data.</text>
</comment>
<dbReference type="EMBL" id="VSSQ01121950">
    <property type="protein sequence ID" value="MPN54080.1"/>
    <property type="molecule type" value="Genomic_DNA"/>
</dbReference>
<name>A0A645ISZ8_9ZZZZ</name>
<dbReference type="Gene3D" id="3.40.190.10">
    <property type="entry name" value="Periplasmic binding protein-like II"/>
    <property type="match status" value="1"/>
</dbReference>
<dbReference type="AlphaFoldDB" id="A0A645ISZ8"/>
<gene>
    <name evidence="1" type="ORF">SDC9_201749</name>
</gene>
<proteinExistence type="predicted"/>
<protein>
    <submittedName>
        <fullName evidence="1">Uncharacterized protein</fullName>
    </submittedName>
</protein>
<reference evidence="1" key="1">
    <citation type="submission" date="2019-08" db="EMBL/GenBank/DDBJ databases">
        <authorList>
            <person name="Kucharzyk K."/>
            <person name="Murdoch R.W."/>
            <person name="Higgins S."/>
            <person name="Loffler F."/>
        </authorList>
    </citation>
    <scope>NUCLEOTIDE SEQUENCE</scope>
</reference>
<accession>A0A645ISZ8</accession>
<dbReference type="Gene3D" id="3.10.105.10">
    <property type="entry name" value="Dipeptide-binding Protein, Domain 3"/>
    <property type="match status" value="1"/>
</dbReference>
<organism evidence="1">
    <name type="scientific">bioreactor metagenome</name>
    <dbReference type="NCBI Taxonomy" id="1076179"/>
    <lineage>
        <taxon>unclassified sequences</taxon>
        <taxon>metagenomes</taxon>
        <taxon>ecological metagenomes</taxon>
    </lineage>
</organism>
<dbReference type="SUPFAM" id="SSF53850">
    <property type="entry name" value="Periplasmic binding protein-like II"/>
    <property type="match status" value="1"/>
</dbReference>
<evidence type="ECO:0000313" key="1">
    <source>
        <dbReference type="EMBL" id="MPN54080.1"/>
    </source>
</evidence>